<dbReference type="Gene3D" id="3.90.105.10">
    <property type="entry name" value="Molybdopterin biosynthesis moea protein, domain 2"/>
    <property type="match status" value="1"/>
</dbReference>
<dbReference type="Gene3D" id="3.40.980.10">
    <property type="entry name" value="MoaB/Mog-like domain"/>
    <property type="match status" value="1"/>
</dbReference>
<dbReference type="RefSeq" id="WP_015284677.1">
    <property type="nucleotide sequence ID" value="NC_019943.1"/>
</dbReference>
<dbReference type="EMBL" id="CP003167">
    <property type="protein sequence ID" value="AGB01713.1"/>
    <property type="molecule type" value="Genomic_DNA"/>
</dbReference>
<dbReference type="Pfam" id="PF03453">
    <property type="entry name" value="MoeA_N"/>
    <property type="match status" value="1"/>
</dbReference>
<dbReference type="Pfam" id="PF00994">
    <property type="entry name" value="MoCF_biosynth"/>
    <property type="match status" value="1"/>
</dbReference>
<dbReference type="CDD" id="cd00887">
    <property type="entry name" value="MoeA"/>
    <property type="match status" value="1"/>
</dbReference>
<dbReference type="SUPFAM" id="SSF53218">
    <property type="entry name" value="Molybdenum cofactor biosynthesis proteins"/>
    <property type="match status" value="1"/>
</dbReference>
<dbReference type="Proteomes" id="UP000010824">
    <property type="component" value="Chromosome"/>
</dbReference>
<dbReference type="PANTHER" id="PTHR10192">
    <property type="entry name" value="MOLYBDOPTERIN BIOSYNTHESIS PROTEIN"/>
    <property type="match status" value="1"/>
</dbReference>
<name>L0HEI7_METFS</name>
<dbReference type="GO" id="GO:0061599">
    <property type="term" value="F:molybdopterin molybdotransferase activity"/>
    <property type="evidence" value="ECO:0007669"/>
    <property type="project" value="TreeGrafter"/>
</dbReference>
<dbReference type="InterPro" id="IPR005111">
    <property type="entry name" value="MoeA_C_domain_IV"/>
</dbReference>
<evidence type="ECO:0000256" key="1">
    <source>
        <dbReference type="ARBA" id="ARBA00005046"/>
    </source>
</evidence>
<dbReference type="SUPFAM" id="SSF63882">
    <property type="entry name" value="MoeA N-terminal region -like"/>
    <property type="match status" value="1"/>
</dbReference>
<reference evidence="4 5" key="2">
    <citation type="journal article" date="2014" name="Genome Announc.">
        <title>Complete Genome Sequence of Methanoregula formicica SMSPT, a Mesophilic Hydrogenotrophic Methanogen Isolated from a Methanogenic Upflow Anaerobic Sludge Blanket Reactor.</title>
        <authorList>
            <person name="Yamamoto K."/>
            <person name="Tamaki H."/>
            <person name="Cadillo-Quiroz H."/>
            <person name="Imachi H."/>
            <person name="Kyrpides N."/>
            <person name="Woyke T."/>
            <person name="Goodwin L."/>
            <person name="Zinder S.H."/>
            <person name="Kamagata Y."/>
            <person name="Liu W.T."/>
        </authorList>
    </citation>
    <scope>NUCLEOTIDE SEQUENCE [LARGE SCALE GENOMIC DNA]</scope>
    <source>
        <strain evidence="5">DSM 22288 / NBRC 105244 / SMSP</strain>
    </source>
</reference>
<dbReference type="SUPFAM" id="SSF63867">
    <property type="entry name" value="MoeA C-terminal domain-like"/>
    <property type="match status" value="1"/>
</dbReference>
<dbReference type="GO" id="GO:0005829">
    <property type="term" value="C:cytosol"/>
    <property type="evidence" value="ECO:0007669"/>
    <property type="project" value="TreeGrafter"/>
</dbReference>
<dbReference type="KEGG" id="mfo:Metfor_0653"/>
<evidence type="ECO:0000313" key="5">
    <source>
        <dbReference type="Proteomes" id="UP000010824"/>
    </source>
</evidence>
<sequence>MVKRYLELRSLAEALNLLTTSFPPPRRTEKVPLLQAAGRVAAEPIFAKYSVPEVNISAMDGIAVRSRDTISASDRNPVTLDHCARVNTGNIIPPEFDAVVMIEDVWESGDRYQIRRAAIPWQHVRPAGEDIKEKKLVIPRGHLIRPFDIGALATYGFSTIRVLAVNVGIIPTGSELVPLGVRPGPGQVVESNTVMAQVFLSQTGARCTRYPIVRDDPDLIREALKKAALENDLVLISAGSSAGTRDFTDPVIRSIGELIFHGVAVKPGKPVMLGKVMGKPVLGLPGYPLAAQTVLREFAATLLESWGFAPAPKYPVRVKLAQTLTSDPGFDEFVPLFIGRIGNTLYGMPHGKGAGVQMATIKANGYTHIPAPVEGYEAGTDHEVFLTTDPGSIGRTLFFTGTLDPALEELANLAHDKGLFIHATNPGNFTGILALKNNTCHAAPLVLPAQNILGMSQPLMEFSEIKDLGFIHIARVELGIASWEGLGLEDLVHARFINTRKGTPSRSVLDTLLAAEGIDPGRVNGYGHEVHGPPAVAAAIRNGFADAGICTSGIASANGLSFVSLAHQDYELAVRKEMLSDPRILTLESIIGSPAYTTLLKTIGGYDAGLSGTIRELGQENILVPVSLPIQP</sequence>
<dbReference type="UniPathway" id="UPA00344"/>
<dbReference type="NCBIfam" id="TIGR00177">
    <property type="entry name" value="molyb_syn"/>
    <property type="match status" value="1"/>
</dbReference>
<dbReference type="eggNOG" id="arCOG00230">
    <property type="taxonomic scope" value="Archaea"/>
</dbReference>
<dbReference type="Gene3D" id="2.40.340.10">
    <property type="entry name" value="MoeA, C-terminal, domain IV"/>
    <property type="match status" value="1"/>
</dbReference>
<dbReference type="InParanoid" id="L0HEI7"/>
<dbReference type="HOGENOM" id="CLU_010186_3_0_2"/>
<dbReference type="PANTHER" id="PTHR10192:SF16">
    <property type="entry name" value="MOLYBDOPTERIN MOLYBDENUMTRANSFERASE"/>
    <property type="match status" value="1"/>
</dbReference>
<dbReference type="InterPro" id="IPR036135">
    <property type="entry name" value="MoeA_linker/N_sf"/>
</dbReference>
<dbReference type="InterPro" id="IPR038987">
    <property type="entry name" value="MoeA-like"/>
</dbReference>
<dbReference type="GeneID" id="14309326"/>
<dbReference type="eggNOG" id="arCOG00217">
    <property type="taxonomic scope" value="Archaea"/>
</dbReference>
<dbReference type="STRING" id="593750.Metfor_0653"/>
<dbReference type="Pfam" id="PF03454">
    <property type="entry name" value="MoeA_C"/>
    <property type="match status" value="1"/>
</dbReference>
<gene>
    <name evidence="4" type="ordered locus">Metfor_0653</name>
</gene>
<dbReference type="InterPro" id="IPR008284">
    <property type="entry name" value="MoCF_biosynth_CS"/>
</dbReference>
<keyword evidence="5" id="KW-1185">Reference proteome</keyword>
<feature type="domain" description="MoaB/Mog" evidence="3">
    <location>
        <begin position="168"/>
        <end position="305"/>
    </location>
</feature>
<dbReference type="OrthoDB" id="31371at2157"/>
<evidence type="ECO:0000313" key="4">
    <source>
        <dbReference type="EMBL" id="AGB01713.1"/>
    </source>
</evidence>
<comment type="pathway">
    <text evidence="1">Cofactor biosynthesis; molybdopterin biosynthesis.</text>
</comment>
<dbReference type="InterPro" id="IPR001453">
    <property type="entry name" value="MoaB/Mog_dom"/>
</dbReference>
<dbReference type="AlphaFoldDB" id="L0HEI7"/>
<dbReference type="InterPro" id="IPR005110">
    <property type="entry name" value="MoeA_linker/N"/>
</dbReference>
<protein>
    <submittedName>
        <fullName evidence="4">Molybdenum cofactor synthesis domain protein</fullName>
    </submittedName>
</protein>
<evidence type="ECO:0000256" key="2">
    <source>
        <dbReference type="ARBA" id="ARBA00023150"/>
    </source>
</evidence>
<dbReference type="NCBIfam" id="NF011068">
    <property type="entry name" value="PRK14498.1"/>
    <property type="match status" value="1"/>
</dbReference>
<dbReference type="InterPro" id="IPR036688">
    <property type="entry name" value="MoeA_C_domain_IV_sf"/>
</dbReference>
<keyword evidence="2" id="KW-0501">Molybdenum cofactor biosynthesis</keyword>
<dbReference type="PROSITE" id="PS01079">
    <property type="entry name" value="MOCF_BIOSYNTHESIS_2"/>
    <property type="match status" value="1"/>
</dbReference>
<dbReference type="Gene3D" id="2.170.190.11">
    <property type="entry name" value="Molybdopterin biosynthesis moea protein, domain 3"/>
    <property type="match status" value="1"/>
</dbReference>
<proteinExistence type="predicted"/>
<dbReference type="Pfam" id="PF12727">
    <property type="entry name" value="PBP_like"/>
    <property type="match status" value="1"/>
</dbReference>
<dbReference type="GO" id="GO:0006777">
    <property type="term" value="P:Mo-molybdopterin cofactor biosynthetic process"/>
    <property type="evidence" value="ECO:0007669"/>
    <property type="project" value="UniProtKB-KW"/>
</dbReference>
<organism evidence="4 5">
    <name type="scientific">Methanoregula formicica (strain DSM 22288 / NBRC 105244 / SMSP)</name>
    <dbReference type="NCBI Taxonomy" id="593750"/>
    <lineage>
        <taxon>Archaea</taxon>
        <taxon>Methanobacteriati</taxon>
        <taxon>Methanobacteriota</taxon>
        <taxon>Stenosarchaea group</taxon>
        <taxon>Methanomicrobia</taxon>
        <taxon>Methanomicrobiales</taxon>
        <taxon>Methanoregulaceae</taxon>
        <taxon>Methanoregula</taxon>
    </lineage>
</organism>
<accession>L0HEI7</accession>
<reference evidence="5" key="1">
    <citation type="submission" date="2011-12" db="EMBL/GenBank/DDBJ databases">
        <title>Complete sequence of Methanoregula formicicum SMSP.</title>
        <authorList>
            <person name="Lucas S."/>
            <person name="Han J."/>
            <person name="Lapidus A."/>
            <person name="Cheng J.-F."/>
            <person name="Goodwin L."/>
            <person name="Pitluck S."/>
            <person name="Peters L."/>
            <person name="Ovchinnikova G."/>
            <person name="Teshima H."/>
            <person name="Detter J.C."/>
            <person name="Han C."/>
            <person name="Tapia R."/>
            <person name="Land M."/>
            <person name="Hauser L."/>
            <person name="Kyrpides N."/>
            <person name="Ivanova N."/>
            <person name="Pagani I."/>
            <person name="Imachi H."/>
            <person name="Tamaki H."/>
            <person name="Sekiguchi Y."/>
            <person name="Kamagata Y."/>
            <person name="Cadillo-Quiroz H."/>
            <person name="Zinder S."/>
            <person name="Liu W.-T."/>
            <person name="Woyke T."/>
        </authorList>
    </citation>
    <scope>NUCLEOTIDE SEQUENCE [LARGE SCALE GENOMIC DNA]</scope>
    <source>
        <strain evidence="5">DSM 22288 / NBRC 105244 / SMSP</strain>
    </source>
</reference>
<dbReference type="InterPro" id="IPR024370">
    <property type="entry name" value="PBP_domain"/>
</dbReference>
<dbReference type="InterPro" id="IPR036425">
    <property type="entry name" value="MoaB/Mog-like_dom_sf"/>
</dbReference>
<dbReference type="SMART" id="SM00852">
    <property type="entry name" value="MoCF_biosynth"/>
    <property type="match status" value="1"/>
</dbReference>
<dbReference type="FunCoup" id="L0HEI7">
    <property type="interactions" value="120"/>
</dbReference>
<evidence type="ECO:0000259" key="3">
    <source>
        <dbReference type="SMART" id="SM00852"/>
    </source>
</evidence>